<accession>A0A6C0CK59</accession>
<reference evidence="2" key="1">
    <citation type="journal article" date="2020" name="Nature">
        <title>Giant virus diversity and host interactions through global metagenomics.</title>
        <authorList>
            <person name="Schulz F."/>
            <person name="Roux S."/>
            <person name="Paez-Espino D."/>
            <person name="Jungbluth S."/>
            <person name="Walsh D.A."/>
            <person name="Denef V.J."/>
            <person name="McMahon K.D."/>
            <person name="Konstantinidis K.T."/>
            <person name="Eloe-Fadrosh E.A."/>
            <person name="Kyrpides N.C."/>
            <person name="Woyke T."/>
        </authorList>
    </citation>
    <scope>NUCLEOTIDE SEQUENCE</scope>
    <source>
        <strain evidence="2">GVMAG-M-3300021185-45</strain>
    </source>
</reference>
<organism evidence="2">
    <name type="scientific">viral metagenome</name>
    <dbReference type="NCBI Taxonomy" id="1070528"/>
    <lineage>
        <taxon>unclassified sequences</taxon>
        <taxon>metagenomes</taxon>
        <taxon>organismal metagenomes</taxon>
    </lineage>
</organism>
<feature type="compositionally biased region" description="Polar residues" evidence="1">
    <location>
        <begin position="1"/>
        <end position="21"/>
    </location>
</feature>
<dbReference type="EMBL" id="MN739423">
    <property type="protein sequence ID" value="QHT04059.1"/>
    <property type="molecule type" value="Genomic_DNA"/>
</dbReference>
<sequence>MAPTTSSFRAMSHENMSTGSSSGAGCGYTDGPQYVGCQVAAKGWPTPQYMSGGKRKRKLSKKRRKSRGKRAKRAGSLVGNALVPFGLFAAQKRTQRRHGHHHGKSHKKRRSSRRRR</sequence>
<evidence type="ECO:0000256" key="1">
    <source>
        <dbReference type="SAM" id="MobiDB-lite"/>
    </source>
</evidence>
<feature type="region of interest" description="Disordered" evidence="1">
    <location>
        <begin position="43"/>
        <end position="116"/>
    </location>
</feature>
<name>A0A6C0CK59_9ZZZZ</name>
<evidence type="ECO:0000313" key="2">
    <source>
        <dbReference type="EMBL" id="QHT04059.1"/>
    </source>
</evidence>
<feature type="compositionally biased region" description="Basic residues" evidence="1">
    <location>
        <begin position="93"/>
        <end position="116"/>
    </location>
</feature>
<feature type="region of interest" description="Disordered" evidence="1">
    <location>
        <begin position="1"/>
        <end position="25"/>
    </location>
</feature>
<dbReference type="AlphaFoldDB" id="A0A6C0CK59"/>
<feature type="compositionally biased region" description="Basic residues" evidence="1">
    <location>
        <begin position="53"/>
        <end position="73"/>
    </location>
</feature>
<protein>
    <submittedName>
        <fullName evidence="2">Uncharacterized protein</fullName>
    </submittedName>
</protein>
<proteinExistence type="predicted"/>